<evidence type="ECO:0000256" key="1">
    <source>
        <dbReference type="SAM" id="SignalP"/>
    </source>
</evidence>
<proteinExistence type="predicted"/>
<evidence type="ECO:0000313" key="3">
    <source>
        <dbReference type="Proteomes" id="UP000186817"/>
    </source>
</evidence>
<dbReference type="EMBL" id="LSRX01001082">
    <property type="protein sequence ID" value="OLP83922.1"/>
    <property type="molecule type" value="Genomic_DNA"/>
</dbReference>
<keyword evidence="3" id="KW-1185">Reference proteome</keyword>
<sequence>MASHALRTFAASALLCLSAASWPPENPCSGLAPEDCIGVCEMDCNSSGRTLWSDVCWPARGNAQGFTCDYYGGRYFCGSGPWLCQSGFGLGSGNGCHCWSGYHGYSKCCPCPDVENCAGREHINCSGTRKAWGAGSLAHLQVAGGRAVPPDVRDQPGNGCHCWSGYHGYSKCCPCPDVENCAGREHINCSGTRKAWGAGSLAHLQAPRCSLCKTGFVRAHDGTACLPE</sequence>
<reference evidence="2 3" key="1">
    <citation type="submission" date="2016-02" db="EMBL/GenBank/DDBJ databases">
        <title>Genome analysis of coral dinoflagellate symbionts highlights evolutionary adaptations to a symbiotic lifestyle.</title>
        <authorList>
            <person name="Aranda M."/>
            <person name="Li Y."/>
            <person name="Liew Y.J."/>
            <person name="Baumgarten S."/>
            <person name="Simakov O."/>
            <person name="Wilson M."/>
            <person name="Piel J."/>
            <person name="Ashoor H."/>
            <person name="Bougouffa S."/>
            <person name="Bajic V.B."/>
            <person name="Ryu T."/>
            <person name="Ravasi T."/>
            <person name="Bayer T."/>
            <person name="Micklem G."/>
            <person name="Kim H."/>
            <person name="Bhak J."/>
            <person name="Lajeunesse T.C."/>
            <person name="Voolstra C.R."/>
        </authorList>
    </citation>
    <scope>NUCLEOTIDE SEQUENCE [LARGE SCALE GENOMIC DNA]</scope>
    <source>
        <strain evidence="2 3">CCMP2467</strain>
    </source>
</reference>
<dbReference type="AlphaFoldDB" id="A0A1Q9CLY2"/>
<comment type="caution">
    <text evidence="2">The sequence shown here is derived from an EMBL/GenBank/DDBJ whole genome shotgun (WGS) entry which is preliminary data.</text>
</comment>
<evidence type="ECO:0000313" key="2">
    <source>
        <dbReference type="EMBL" id="OLP83922.1"/>
    </source>
</evidence>
<accession>A0A1Q9CLY2</accession>
<name>A0A1Q9CLY2_SYMMI</name>
<dbReference type="Proteomes" id="UP000186817">
    <property type="component" value="Unassembled WGS sequence"/>
</dbReference>
<feature type="chain" id="PRO_5013339645" evidence="1">
    <location>
        <begin position="22"/>
        <end position="228"/>
    </location>
</feature>
<dbReference type="OrthoDB" id="433811at2759"/>
<gene>
    <name evidence="2" type="ORF">AK812_SmicGene35260</name>
</gene>
<feature type="signal peptide" evidence="1">
    <location>
        <begin position="1"/>
        <end position="21"/>
    </location>
</feature>
<protein>
    <submittedName>
        <fullName evidence="2">Uncharacterized protein</fullName>
    </submittedName>
</protein>
<organism evidence="2 3">
    <name type="scientific">Symbiodinium microadriaticum</name>
    <name type="common">Dinoflagellate</name>
    <name type="synonym">Zooxanthella microadriatica</name>
    <dbReference type="NCBI Taxonomy" id="2951"/>
    <lineage>
        <taxon>Eukaryota</taxon>
        <taxon>Sar</taxon>
        <taxon>Alveolata</taxon>
        <taxon>Dinophyceae</taxon>
        <taxon>Suessiales</taxon>
        <taxon>Symbiodiniaceae</taxon>
        <taxon>Symbiodinium</taxon>
    </lineage>
</organism>
<keyword evidence="1" id="KW-0732">Signal</keyword>